<keyword evidence="2" id="KW-1185">Reference proteome</keyword>
<name>C6LF32_9FIRM</name>
<reference evidence="1" key="1">
    <citation type="submission" date="2009-07" db="EMBL/GenBank/DDBJ databases">
        <authorList>
            <person name="Weinstock G."/>
            <person name="Sodergren E."/>
            <person name="Clifton S."/>
            <person name="Fulton L."/>
            <person name="Fulton B."/>
            <person name="Courtney L."/>
            <person name="Fronick C."/>
            <person name="Harrison M."/>
            <person name="Strong C."/>
            <person name="Farmer C."/>
            <person name="Delahaunty K."/>
            <person name="Markovic C."/>
            <person name="Hall O."/>
            <person name="Minx P."/>
            <person name="Tomlinson C."/>
            <person name="Mitreva M."/>
            <person name="Nelson J."/>
            <person name="Hou S."/>
            <person name="Wollam A."/>
            <person name="Pepin K.H."/>
            <person name="Johnson M."/>
            <person name="Bhonagiri V."/>
            <person name="Nash W.E."/>
            <person name="Warren W."/>
            <person name="Chinwalla A."/>
            <person name="Mardis E.R."/>
            <person name="Wilson R.K."/>
        </authorList>
    </citation>
    <scope>NUCLEOTIDE SEQUENCE [LARGE SCALE GENOMIC DNA]</scope>
    <source>
        <strain evidence="1">DSM 14469</strain>
    </source>
</reference>
<accession>C6LF32</accession>
<gene>
    <name evidence="1" type="ORF">BRYFOR_07233</name>
</gene>
<dbReference type="EMBL" id="ACCL02000009">
    <property type="protein sequence ID" value="EET60771.1"/>
    <property type="molecule type" value="Genomic_DNA"/>
</dbReference>
<sequence>MFRRYHVSVFVRFSDGMYKAEIILAVIFDFSISSSGKLGGNIFGDMRK</sequence>
<dbReference type="Proteomes" id="UP000005561">
    <property type="component" value="Unassembled WGS sequence"/>
</dbReference>
<evidence type="ECO:0000313" key="2">
    <source>
        <dbReference type="Proteomes" id="UP000005561"/>
    </source>
</evidence>
<evidence type="ECO:0000313" key="1">
    <source>
        <dbReference type="EMBL" id="EET60771.1"/>
    </source>
</evidence>
<protein>
    <submittedName>
        <fullName evidence="1">Uncharacterized protein</fullName>
    </submittedName>
</protein>
<organism evidence="1 2">
    <name type="scientific">Marvinbryantia formatexigens DSM 14469</name>
    <dbReference type="NCBI Taxonomy" id="478749"/>
    <lineage>
        <taxon>Bacteria</taxon>
        <taxon>Bacillati</taxon>
        <taxon>Bacillota</taxon>
        <taxon>Clostridia</taxon>
        <taxon>Lachnospirales</taxon>
        <taxon>Lachnospiraceae</taxon>
        <taxon>Marvinbryantia</taxon>
    </lineage>
</organism>
<dbReference type="AlphaFoldDB" id="C6LF32"/>
<comment type="caution">
    <text evidence="1">The sequence shown here is derived from an EMBL/GenBank/DDBJ whole genome shotgun (WGS) entry which is preliminary data.</text>
</comment>
<proteinExistence type="predicted"/>